<dbReference type="InterPro" id="IPR036388">
    <property type="entry name" value="WH-like_DNA-bd_sf"/>
</dbReference>
<evidence type="ECO:0000256" key="1">
    <source>
        <dbReference type="SAM" id="MobiDB-lite"/>
    </source>
</evidence>
<dbReference type="PROSITE" id="PS50987">
    <property type="entry name" value="HTH_ARSR_2"/>
    <property type="match status" value="1"/>
</dbReference>
<dbReference type="PANTHER" id="PTHR38600">
    <property type="entry name" value="TRANSCRIPTIONAL REGULATORY PROTEIN"/>
    <property type="match status" value="1"/>
</dbReference>
<proteinExistence type="predicted"/>
<feature type="compositionally biased region" description="Acidic residues" evidence="1">
    <location>
        <begin position="119"/>
        <end position="128"/>
    </location>
</feature>
<dbReference type="InterPro" id="IPR036390">
    <property type="entry name" value="WH_DNA-bd_sf"/>
</dbReference>
<feature type="domain" description="HTH arsR-type" evidence="2">
    <location>
        <begin position="1"/>
        <end position="92"/>
    </location>
</feature>
<gene>
    <name evidence="3" type="ORF">V5E97_11615</name>
</gene>
<dbReference type="SUPFAM" id="SSF46785">
    <property type="entry name" value="Winged helix' DNA-binding domain"/>
    <property type="match status" value="1"/>
</dbReference>
<dbReference type="Pfam" id="PF12840">
    <property type="entry name" value="HTH_20"/>
    <property type="match status" value="1"/>
</dbReference>
<sequence>MSEELDRVWKALADETRRSILDLLRNGPRTTTEIVAQFPKLSRFGVMKHIDVLREASLIVTREQGRQRINSLNAVPIQQIYERWVSRYEGFWASALLRIKDDAEQGDSPQSPTRSTDPEDREVDAERS</sequence>
<name>A0AAU7CM88_9BACT</name>
<dbReference type="SMART" id="SM00418">
    <property type="entry name" value="HTH_ARSR"/>
    <property type="match status" value="1"/>
</dbReference>
<dbReference type="Gene3D" id="1.10.10.10">
    <property type="entry name" value="Winged helix-like DNA-binding domain superfamily/Winged helix DNA-binding domain"/>
    <property type="match status" value="1"/>
</dbReference>
<dbReference type="PRINTS" id="PR00778">
    <property type="entry name" value="HTHARSR"/>
</dbReference>
<evidence type="ECO:0000313" key="3">
    <source>
        <dbReference type="EMBL" id="XBH06652.1"/>
    </source>
</evidence>
<protein>
    <submittedName>
        <fullName evidence="3">Helix-turn-helix domain-containing protein</fullName>
    </submittedName>
</protein>
<dbReference type="AlphaFoldDB" id="A0AAU7CM88"/>
<evidence type="ECO:0000259" key="2">
    <source>
        <dbReference type="PROSITE" id="PS50987"/>
    </source>
</evidence>
<dbReference type="PANTHER" id="PTHR38600:SF1">
    <property type="entry name" value="TRANSCRIPTIONAL REGULATORY PROTEIN"/>
    <property type="match status" value="1"/>
</dbReference>
<dbReference type="EMBL" id="CP155447">
    <property type="protein sequence ID" value="XBH06652.1"/>
    <property type="molecule type" value="Genomic_DNA"/>
</dbReference>
<accession>A0AAU7CM88</accession>
<feature type="region of interest" description="Disordered" evidence="1">
    <location>
        <begin position="102"/>
        <end position="128"/>
    </location>
</feature>
<dbReference type="CDD" id="cd00090">
    <property type="entry name" value="HTH_ARSR"/>
    <property type="match status" value="1"/>
</dbReference>
<reference evidence="3" key="1">
    <citation type="submission" date="2024-05" db="EMBL/GenBank/DDBJ databases">
        <title>Planctomycetes of the genus Singulisphaera possess chitinolytic capabilities.</title>
        <authorList>
            <person name="Ivanova A."/>
        </authorList>
    </citation>
    <scope>NUCLEOTIDE SEQUENCE</scope>
    <source>
        <strain evidence="3">Ch08T</strain>
    </source>
</reference>
<dbReference type="InterPro" id="IPR011991">
    <property type="entry name" value="ArsR-like_HTH"/>
</dbReference>
<dbReference type="RefSeq" id="WP_406699501.1">
    <property type="nucleotide sequence ID" value="NZ_CP155447.1"/>
</dbReference>
<organism evidence="3">
    <name type="scientific">Singulisphaera sp. Ch08</name>
    <dbReference type="NCBI Taxonomy" id="3120278"/>
    <lineage>
        <taxon>Bacteria</taxon>
        <taxon>Pseudomonadati</taxon>
        <taxon>Planctomycetota</taxon>
        <taxon>Planctomycetia</taxon>
        <taxon>Isosphaerales</taxon>
        <taxon>Isosphaeraceae</taxon>
        <taxon>Singulisphaera</taxon>
    </lineage>
</organism>
<dbReference type="GO" id="GO:0003700">
    <property type="term" value="F:DNA-binding transcription factor activity"/>
    <property type="evidence" value="ECO:0007669"/>
    <property type="project" value="InterPro"/>
</dbReference>
<dbReference type="InterPro" id="IPR001845">
    <property type="entry name" value="HTH_ArsR_DNA-bd_dom"/>
</dbReference>